<dbReference type="SMART" id="SM00487">
    <property type="entry name" value="DEXDc"/>
    <property type="match status" value="1"/>
</dbReference>
<feature type="domain" description="Helicase C-terminal" evidence="2">
    <location>
        <begin position="553"/>
        <end position="699"/>
    </location>
</feature>
<dbReference type="PANTHER" id="PTHR47962">
    <property type="entry name" value="ATP-DEPENDENT HELICASE LHR-RELATED-RELATED"/>
    <property type="match status" value="1"/>
</dbReference>
<dbReference type="InterPro" id="IPR001650">
    <property type="entry name" value="Helicase_C-like"/>
</dbReference>
<dbReference type="InterPro" id="IPR014001">
    <property type="entry name" value="Helicase_ATP-bd"/>
</dbReference>
<dbReference type="EMBL" id="FJMZ01000010">
    <property type="protein sequence ID" value="SBO15699.1"/>
    <property type="molecule type" value="Genomic_DNA"/>
</dbReference>
<dbReference type="EMBL" id="FOQC01000008">
    <property type="protein sequence ID" value="SFH67082.1"/>
    <property type="molecule type" value="Genomic_DNA"/>
</dbReference>
<gene>
    <name evidence="4" type="ORF">SAMN04488507_100827</name>
    <name evidence="3" type="ORF">TFLO_1260</name>
</gene>
<dbReference type="Pfam" id="PF11907">
    <property type="entry name" value="DUF3427"/>
    <property type="match status" value="1"/>
</dbReference>
<dbReference type="Proteomes" id="UP000195947">
    <property type="component" value="Unassembled WGS sequence"/>
</dbReference>
<dbReference type="InterPro" id="IPR021835">
    <property type="entry name" value="DUF3427"/>
</dbReference>
<proteinExistence type="predicted"/>
<dbReference type="AlphaFoldDB" id="A0AB38BGK8"/>
<evidence type="ECO:0000313" key="6">
    <source>
        <dbReference type="Proteomes" id="UP000199686"/>
    </source>
</evidence>
<sequence>MLNPGLYEQVINSQIKALLQEIPEVRKSVAQIDQAEASKVLTQYLSEIIQKGLDNVSDNGGGMTAQVALINKVVETITKTTQETDFAQMSVDERAEQLMALLGENDVDIHAGKTAAKLIRPETSIAQSSLFTGAIHEPQMFSELKKEIQSADRIDMLVSFIKWSGLRLIIDELRDFTAGGGKLRIITTSYMGATDVKAIEELGKLSNTEIKISYDTKRTRLHAKTYTFYRETGFSTAYVGSSNLSNAAISSGLEWNLKITAKDQPDTIRKIAATLESYWNSSEFEFYQDTERERLVRALKADRFMGDGETRRFVFDIHPYPYQQEILDKLLAEREVRGFYRNLVVAATGTGKTVISAFDYRRFCRMNAARPCRLLFVAHREEILRQSQETFQGVLKDQNFGELFVGNHKPESLDNLFVSIQTMNSQALHEKLPEDYYDFIIVDEFHHAAAPTYQTLLNHFKPSILLGLTATPERMDGKSILDYFDNRIAAEIRLPEAIDRKLLSPFQYFGVTDAIDLSELRWTRGGYDKSELNKLYSLNRGVALRRSNNVIQSLDKYVTDIEEVKGLGFCVSIEHAQFMAEQFNNNGIPSIHLTGQSNDQDRRTAQKRLVSGEIRFIFVVDIYNEGVDIPEVNTVLFLRPTESLTIFLQQLGRGLRLAEGKECLTVLDFIGQANRKYNFEEKFSALLANTTHSAQSELKNGFVSAPKGCYIQLEKKAAKYVLDNIKSSFSAKNGLISRIATFEEDSGLPLDLANFVDYYHLDVRTIFSRANFARLCVSAGVREEFEEELEEIINKALKRICAIDSRRWIAFLLDILPRLDKVDLKKLSPIQQRMFQMFYITVWQKAIEDWESAEVKGNLALLSRNPVMLEEMMGLLRYNFDRIDFIDEPVNLGFESPLDLHCTYTRDQLLVAMDHMNPSNVREGVKWLPEKKIDVLFVTLNKADKDYSPTTMYNDYSINETLFHWQSQSTTGDHASTGQRYINHRERGSNVLLFVREFKNDRIGAAPYTFLGLANYVQHSGSKPMNISWKLERPIPAKFLKKTNKLVVG</sequence>
<dbReference type="SUPFAM" id="SSF56024">
    <property type="entry name" value="Phospholipase D/nuclease"/>
    <property type="match status" value="1"/>
</dbReference>
<dbReference type="Proteomes" id="UP000199686">
    <property type="component" value="Unassembled WGS sequence"/>
</dbReference>
<dbReference type="PROSITE" id="PS51192">
    <property type="entry name" value="HELICASE_ATP_BIND_1"/>
    <property type="match status" value="1"/>
</dbReference>
<evidence type="ECO:0000259" key="1">
    <source>
        <dbReference type="PROSITE" id="PS51192"/>
    </source>
</evidence>
<dbReference type="PROSITE" id="PS51194">
    <property type="entry name" value="HELICASE_CTER"/>
    <property type="match status" value="1"/>
</dbReference>
<dbReference type="CDD" id="cd09203">
    <property type="entry name" value="PLDc_N_DEXD_b1"/>
    <property type="match status" value="1"/>
</dbReference>
<dbReference type="InterPro" id="IPR027417">
    <property type="entry name" value="P-loop_NTPase"/>
</dbReference>
<dbReference type="Gene3D" id="3.40.50.300">
    <property type="entry name" value="P-loop containing nucleotide triphosphate hydrolases"/>
    <property type="match status" value="2"/>
</dbReference>
<evidence type="ECO:0000259" key="2">
    <source>
        <dbReference type="PROSITE" id="PS51194"/>
    </source>
</evidence>
<keyword evidence="5" id="KW-1185">Reference proteome</keyword>
<dbReference type="CDD" id="cd18799">
    <property type="entry name" value="SF2_C_EcoAI-like"/>
    <property type="match status" value="1"/>
</dbReference>
<dbReference type="SMART" id="SM00490">
    <property type="entry name" value="HELICc"/>
    <property type="match status" value="1"/>
</dbReference>
<dbReference type="GO" id="GO:0003677">
    <property type="term" value="F:DNA binding"/>
    <property type="evidence" value="ECO:0007669"/>
    <property type="project" value="InterPro"/>
</dbReference>
<evidence type="ECO:0000313" key="5">
    <source>
        <dbReference type="Proteomes" id="UP000195947"/>
    </source>
</evidence>
<comment type="caution">
    <text evidence="4">The sequence shown here is derived from an EMBL/GenBank/DDBJ whole genome shotgun (WGS) entry which is preliminary data.</text>
</comment>
<dbReference type="CDD" id="cd18032">
    <property type="entry name" value="DEXHc_RE_I_III_res"/>
    <property type="match status" value="1"/>
</dbReference>
<dbReference type="Pfam" id="PF13091">
    <property type="entry name" value="PLDc_2"/>
    <property type="match status" value="1"/>
</dbReference>
<feature type="domain" description="Helicase ATP-binding" evidence="1">
    <location>
        <begin position="333"/>
        <end position="490"/>
    </location>
</feature>
<dbReference type="GO" id="GO:0016887">
    <property type="term" value="F:ATP hydrolysis activity"/>
    <property type="evidence" value="ECO:0007669"/>
    <property type="project" value="TreeGrafter"/>
</dbReference>
<dbReference type="Pfam" id="PF00271">
    <property type="entry name" value="Helicase_C"/>
    <property type="match status" value="1"/>
</dbReference>
<protein>
    <submittedName>
        <fullName evidence="4">Helicase conserved C-terminal domain-containing protein</fullName>
    </submittedName>
</protein>
<reference evidence="4 6" key="2">
    <citation type="submission" date="2016-10" db="EMBL/GenBank/DDBJ databases">
        <authorList>
            <person name="Varghese N."/>
            <person name="Submissions S."/>
        </authorList>
    </citation>
    <scope>NUCLEOTIDE SEQUENCE [LARGE SCALE GENOMIC DNA]</scope>
    <source>
        <strain evidence="4 6">DSM 2094</strain>
    </source>
</reference>
<dbReference type="PANTHER" id="PTHR47962:SF7">
    <property type="entry name" value="MITOCHONDRIAL ATP-DEPENDENT HELICASE IRC3-RELATED"/>
    <property type="match status" value="1"/>
</dbReference>
<reference evidence="3 5" key="1">
    <citation type="submission" date="2016-02" db="EMBL/GenBank/DDBJ databases">
        <authorList>
            <person name="Strepis N."/>
        </authorList>
    </citation>
    <scope>NUCLEOTIDE SEQUENCE [LARGE SCALE GENOMIC DNA]</scope>
    <source>
        <strain evidence="3">Trichococcus flocculiformis</strain>
    </source>
</reference>
<evidence type="ECO:0000313" key="3">
    <source>
        <dbReference type="EMBL" id="SBO15699.1"/>
    </source>
</evidence>
<name>A0AB38BGK8_9LACT</name>
<dbReference type="InterPro" id="IPR025202">
    <property type="entry name" value="PLD-like_dom"/>
</dbReference>
<keyword evidence="4" id="KW-0347">Helicase</keyword>
<dbReference type="Pfam" id="PF04851">
    <property type="entry name" value="ResIII"/>
    <property type="match status" value="1"/>
</dbReference>
<dbReference type="Gene3D" id="3.30.870.10">
    <property type="entry name" value="Endonuclease Chain A"/>
    <property type="match status" value="1"/>
</dbReference>
<keyword evidence="4" id="KW-0547">Nucleotide-binding</keyword>
<dbReference type="SUPFAM" id="SSF52540">
    <property type="entry name" value="P-loop containing nucleoside triphosphate hydrolases"/>
    <property type="match status" value="1"/>
</dbReference>
<keyword evidence="4" id="KW-0067">ATP-binding</keyword>
<evidence type="ECO:0000313" key="4">
    <source>
        <dbReference type="EMBL" id="SFH67082.1"/>
    </source>
</evidence>
<dbReference type="GO" id="GO:0004386">
    <property type="term" value="F:helicase activity"/>
    <property type="evidence" value="ECO:0007669"/>
    <property type="project" value="UniProtKB-KW"/>
</dbReference>
<keyword evidence="4" id="KW-0378">Hydrolase</keyword>
<organism evidence="4 6">
    <name type="scientific">Trichococcus flocculiformis</name>
    <dbReference type="NCBI Taxonomy" id="82803"/>
    <lineage>
        <taxon>Bacteria</taxon>
        <taxon>Bacillati</taxon>
        <taxon>Bacillota</taxon>
        <taxon>Bacilli</taxon>
        <taxon>Lactobacillales</taxon>
        <taxon>Carnobacteriaceae</taxon>
        <taxon>Trichococcus</taxon>
    </lineage>
</organism>
<dbReference type="GO" id="GO:0005524">
    <property type="term" value="F:ATP binding"/>
    <property type="evidence" value="ECO:0007669"/>
    <property type="project" value="InterPro"/>
</dbReference>
<accession>A0AB38BGK8</accession>
<dbReference type="InterPro" id="IPR052511">
    <property type="entry name" value="ATP-dep_Helicase"/>
</dbReference>
<dbReference type="InterPro" id="IPR006935">
    <property type="entry name" value="Helicase/UvrB_N"/>
</dbReference>
<dbReference type="RefSeq" id="WP_086988777.1">
    <property type="nucleotide sequence ID" value="NZ_FJMZ01000010.1"/>
</dbReference>